<protein>
    <submittedName>
        <fullName evidence="1">Uncharacterized protein</fullName>
    </submittedName>
</protein>
<sequence>MSTKEMSKSRWWDIDQLEMKRERDSPGAFLLGTLSSGIHVAVVAIRRVSPHHFRCHRITNAPPSTIPTLLRSIPPPPPTASSTPGSSVHTKIYDLAAELPSAHRSAINHPNIAAINPAAAADSELDTGLLSARKFMKIFRGIGNSK</sequence>
<evidence type="ECO:0000313" key="1">
    <source>
        <dbReference type="EMBL" id="KAJ7016115.1"/>
    </source>
</evidence>
<gene>
    <name evidence="1" type="ORF">C8F04DRAFT_1203229</name>
</gene>
<accession>A0AAD6WL04</accession>
<dbReference type="EMBL" id="JARJCM010000588">
    <property type="protein sequence ID" value="KAJ7016115.1"/>
    <property type="molecule type" value="Genomic_DNA"/>
</dbReference>
<organism evidence="1 2">
    <name type="scientific">Mycena alexandri</name>
    <dbReference type="NCBI Taxonomy" id="1745969"/>
    <lineage>
        <taxon>Eukaryota</taxon>
        <taxon>Fungi</taxon>
        <taxon>Dikarya</taxon>
        <taxon>Basidiomycota</taxon>
        <taxon>Agaricomycotina</taxon>
        <taxon>Agaricomycetes</taxon>
        <taxon>Agaricomycetidae</taxon>
        <taxon>Agaricales</taxon>
        <taxon>Marasmiineae</taxon>
        <taxon>Mycenaceae</taxon>
        <taxon>Mycena</taxon>
    </lineage>
</organism>
<dbReference type="Proteomes" id="UP001218188">
    <property type="component" value="Unassembled WGS sequence"/>
</dbReference>
<keyword evidence="2" id="KW-1185">Reference proteome</keyword>
<evidence type="ECO:0000313" key="2">
    <source>
        <dbReference type="Proteomes" id="UP001218188"/>
    </source>
</evidence>
<reference evidence="1" key="1">
    <citation type="submission" date="2023-03" db="EMBL/GenBank/DDBJ databases">
        <title>Massive genome expansion in bonnet fungi (Mycena s.s.) driven by repeated elements and novel gene families across ecological guilds.</title>
        <authorList>
            <consortium name="Lawrence Berkeley National Laboratory"/>
            <person name="Harder C.B."/>
            <person name="Miyauchi S."/>
            <person name="Viragh M."/>
            <person name="Kuo A."/>
            <person name="Thoen E."/>
            <person name="Andreopoulos B."/>
            <person name="Lu D."/>
            <person name="Skrede I."/>
            <person name="Drula E."/>
            <person name="Henrissat B."/>
            <person name="Morin E."/>
            <person name="Kohler A."/>
            <person name="Barry K."/>
            <person name="LaButti K."/>
            <person name="Morin E."/>
            <person name="Salamov A."/>
            <person name="Lipzen A."/>
            <person name="Mereny Z."/>
            <person name="Hegedus B."/>
            <person name="Baldrian P."/>
            <person name="Stursova M."/>
            <person name="Weitz H."/>
            <person name="Taylor A."/>
            <person name="Grigoriev I.V."/>
            <person name="Nagy L.G."/>
            <person name="Martin F."/>
            <person name="Kauserud H."/>
        </authorList>
    </citation>
    <scope>NUCLEOTIDE SEQUENCE</scope>
    <source>
        <strain evidence="1">CBHHK200</strain>
    </source>
</reference>
<dbReference type="AlphaFoldDB" id="A0AAD6WL04"/>
<comment type="caution">
    <text evidence="1">The sequence shown here is derived from an EMBL/GenBank/DDBJ whole genome shotgun (WGS) entry which is preliminary data.</text>
</comment>
<name>A0AAD6WL04_9AGAR</name>
<proteinExistence type="predicted"/>